<dbReference type="InterPro" id="IPR050155">
    <property type="entry name" value="HAD-like_hydrolase_sf"/>
</dbReference>
<comment type="caution">
    <text evidence="1">The sequence shown here is derived from an EMBL/GenBank/DDBJ whole genome shotgun (WGS) entry which is preliminary data.</text>
</comment>
<proteinExistence type="predicted"/>
<dbReference type="PANTHER" id="PTHR43434:SF26">
    <property type="entry name" value="PYROPHOSPHATASE PPAX"/>
    <property type="match status" value="1"/>
</dbReference>
<dbReference type="InterPro" id="IPR036412">
    <property type="entry name" value="HAD-like_sf"/>
</dbReference>
<gene>
    <name evidence="1" type="ORF">K8V70_05210</name>
</gene>
<organism evidence="1 2">
    <name type="scientific">Enorma phocaeensis</name>
    <dbReference type="NCBI Taxonomy" id="1871019"/>
    <lineage>
        <taxon>Bacteria</taxon>
        <taxon>Bacillati</taxon>
        <taxon>Actinomycetota</taxon>
        <taxon>Coriobacteriia</taxon>
        <taxon>Coriobacteriales</taxon>
        <taxon>Coriobacteriaceae</taxon>
        <taxon>Enorma</taxon>
    </lineage>
</organism>
<dbReference type="RefSeq" id="WP_273189906.1">
    <property type="nucleotide sequence ID" value="NZ_DYUZ01000022.1"/>
</dbReference>
<reference evidence="1" key="1">
    <citation type="journal article" date="2021" name="PeerJ">
        <title>Extensive microbial diversity within the chicken gut microbiome revealed by metagenomics and culture.</title>
        <authorList>
            <person name="Gilroy R."/>
            <person name="Ravi A."/>
            <person name="Getino M."/>
            <person name="Pursley I."/>
            <person name="Horton D.L."/>
            <person name="Alikhan N.F."/>
            <person name="Baker D."/>
            <person name="Gharbi K."/>
            <person name="Hall N."/>
            <person name="Watson M."/>
            <person name="Adriaenssens E.M."/>
            <person name="Foster-Nyarko E."/>
            <person name="Jarju S."/>
            <person name="Secka A."/>
            <person name="Antonio M."/>
            <person name="Oren A."/>
            <person name="Chaudhuri R.R."/>
            <person name="La Ragione R."/>
            <person name="Hildebrand F."/>
            <person name="Pallen M.J."/>
        </authorList>
    </citation>
    <scope>NUCLEOTIDE SEQUENCE</scope>
    <source>
        <strain evidence="1">ChiHjej13B12-9602</strain>
    </source>
</reference>
<dbReference type="Gene3D" id="3.40.50.1000">
    <property type="entry name" value="HAD superfamily/HAD-like"/>
    <property type="match status" value="1"/>
</dbReference>
<dbReference type="InterPro" id="IPR023214">
    <property type="entry name" value="HAD_sf"/>
</dbReference>
<dbReference type="PANTHER" id="PTHR43434">
    <property type="entry name" value="PHOSPHOGLYCOLATE PHOSPHATASE"/>
    <property type="match status" value="1"/>
</dbReference>
<dbReference type="Proteomes" id="UP000753256">
    <property type="component" value="Unassembled WGS sequence"/>
</dbReference>
<dbReference type="InterPro" id="IPR041492">
    <property type="entry name" value="HAD_2"/>
</dbReference>
<dbReference type="PRINTS" id="PR00413">
    <property type="entry name" value="HADHALOGNASE"/>
</dbReference>
<dbReference type="SFLD" id="SFLDS00003">
    <property type="entry name" value="Haloacid_Dehalogenase"/>
    <property type="match status" value="1"/>
</dbReference>
<sequence length="210" mass="22764">MAAFTHIIFDIDGTLIDSAESSLRSLQRLVEERTGSAPELSDLHFALGLAGEITLKRFGIYSQESMDRWAEIALGMADTLSVYPGVREALSELRAAGFDLGIVSSRYHGEYRDEVAPLGLDGFFGIKVLAEDTAEHKPEPAPMLEYLRRAGIDPGEALYVGDTDYDRRCAQSAGVTFALAAWGAPQSVEDADFTLSTPSEVLAIACQERG</sequence>
<dbReference type="InterPro" id="IPR023198">
    <property type="entry name" value="PGP-like_dom2"/>
</dbReference>
<dbReference type="GO" id="GO:0005829">
    <property type="term" value="C:cytosol"/>
    <property type="evidence" value="ECO:0007669"/>
    <property type="project" value="TreeGrafter"/>
</dbReference>
<dbReference type="NCBIfam" id="TIGR01549">
    <property type="entry name" value="HAD-SF-IA-v1"/>
    <property type="match status" value="1"/>
</dbReference>
<evidence type="ECO:0000313" key="2">
    <source>
        <dbReference type="Proteomes" id="UP000753256"/>
    </source>
</evidence>
<name>A0A921IU80_9ACTN</name>
<dbReference type="SUPFAM" id="SSF56784">
    <property type="entry name" value="HAD-like"/>
    <property type="match status" value="1"/>
</dbReference>
<dbReference type="SFLD" id="SFLDG01129">
    <property type="entry name" value="C1.5:_HAD__Beta-PGM__Phosphata"/>
    <property type="match status" value="1"/>
</dbReference>
<reference evidence="1" key="2">
    <citation type="submission" date="2021-09" db="EMBL/GenBank/DDBJ databases">
        <authorList>
            <person name="Gilroy R."/>
        </authorList>
    </citation>
    <scope>NUCLEOTIDE SEQUENCE</scope>
    <source>
        <strain evidence="1">ChiHjej13B12-9602</strain>
    </source>
</reference>
<dbReference type="Pfam" id="PF13419">
    <property type="entry name" value="HAD_2"/>
    <property type="match status" value="1"/>
</dbReference>
<dbReference type="Gene3D" id="1.10.150.240">
    <property type="entry name" value="Putative phosphatase, domain 2"/>
    <property type="match status" value="1"/>
</dbReference>
<dbReference type="AlphaFoldDB" id="A0A921IU80"/>
<dbReference type="InterPro" id="IPR006439">
    <property type="entry name" value="HAD-SF_hydro_IA"/>
</dbReference>
<keyword evidence="1" id="KW-0378">Hydrolase</keyword>
<evidence type="ECO:0000313" key="1">
    <source>
        <dbReference type="EMBL" id="HJG37243.1"/>
    </source>
</evidence>
<dbReference type="GO" id="GO:0008967">
    <property type="term" value="F:phosphoglycolate phosphatase activity"/>
    <property type="evidence" value="ECO:0007669"/>
    <property type="project" value="TreeGrafter"/>
</dbReference>
<protein>
    <submittedName>
        <fullName evidence="1">HAD family hydrolase</fullName>
    </submittedName>
</protein>
<dbReference type="GO" id="GO:0006281">
    <property type="term" value="P:DNA repair"/>
    <property type="evidence" value="ECO:0007669"/>
    <property type="project" value="TreeGrafter"/>
</dbReference>
<accession>A0A921IU80</accession>
<dbReference type="EMBL" id="DYUZ01000022">
    <property type="protein sequence ID" value="HJG37243.1"/>
    <property type="molecule type" value="Genomic_DNA"/>
</dbReference>